<sequence>MRVLVTNDDGIDSRGLTILAQTAIDAGHEVAVVAPHRQYSGASAALTAQEENGHLVFVEKRPPGLAAEVRAFGVKAAPGLIGFVASFEAFGFRPDVVLSGINLGANTGRAILHSGTVGAALSAASHGIRAMAVSIASGDPQHWQTARNVTDEAFAWLLDNDVDDRVLNVNVPDVAPDRLRGIRPAGLASFGAVQARVKELGTGYVQLTYTGVEGEDEPGTDHYLLARGWATMTMLRAPVADDTGLTLPRVDGTQSAAEGHEGEPLVDVSSGTVMSSGSDAPTGEIKGEEGDGEVGTSV</sequence>
<dbReference type="InterPro" id="IPR030048">
    <property type="entry name" value="SurE"/>
</dbReference>
<evidence type="ECO:0000256" key="2">
    <source>
        <dbReference type="ARBA" id="ARBA00011062"/>
    </source>
</evidence>
<dbReference type="RefSeq" id="WP_345215274.1">
    <property type="nucleotide sequence ID" value="NZ_BAABGN010000002.1"/>
</dbReference>
<dbReference type="PANTHER" id="PTHR30457:SF0">
    <property type="entry name" value="PHOSPHATASE, PUTATIVE (AFU_ORTHOLOGUE AFUA_4G01070)-RELATED"/>
    <property type="match status" value="1"/>
</dbReference>
<gene>
    <name evidence="8" type="ORF">GCM10023169_08980</name>
</gene>
<feature type="domain" description="Survival protein SurE-like phosphatase/nucleotidase" evidence="7">
    <location>
        <begin position="3"/>
        <end position="184"/>
    </location>
</feature>
<evidence type="ECO:0000256" key="6">
    <source>
        <dbReference type="SAM" id="MobiDB-lite"/>
    </source>
</evidence>
<evidence type="ECO:0000256" key="1">
    <source>
        <dbReference type="ARBA" id="ARBA00000815"/>
    </source>
</evidence>
<dbReference type="InterPro" id="IPR002828">
    <property type="entry name" value="SurE-like_Pase/nucleotidase"/>
</dbReference>
<comment type="catalytic activity">
    <reaction evidence="1">
        <text>a ribonucleoside 5'-phosphate + H2O = a ribonucleoside + phosphate</text>
        <dbReference type="Rhea" id="RHEA:12484"/>
        <dbReference type="ChEBI" id="CHEBI:15377"/>
        <dbReference type="ChEBI" id="CHEBI:18254"/>
        <dbReference type="ChEBI" id="CHEBI:43474"/>
        <dbReference type="ChEBI" id="CHEBI:58043"/>
        <dbReference type="EC" id="3.1.3.5"/>
    </reaction>
</comment>
<comment type="caution">
    <text evidence="8">The sequence shown here is derived from an EMBL/GenBank/DDBJ whole genome shotgun (WGS) entry which is preliminary data.</text>
</comment>
<dbReference type="Gene3D" id="3.40.1210.10">
    <property type="entry name" value="Survival protein SurE-like phosphatase/nucleotidase"/>
    <property type="match status" value="1"/>
</dbReference>
<dbReference type="SUPFAM" id="SSF64167">
    <property type="entry name" value="SurE-like"/>
    <property type="match status" value="1"/>
</dbReference>
<dbReference type="PANTHER" id="PTHR30457">
    <property type="entry name" value="5'-NUCLEOTIDASE SURE"/>
    <property type="match status" value="1"/>
</dbReference>
<organism evidence="8 9">
    <name type="scientific">Georgenia halophila</name>
    <dbReference type="NCBI Taxonomy" id="620889"/>
    <lineage>
        <taxon>Bacteria</taxon>
        <taxon>Bacillati</taxon>
        <taxon>Actinomycetota</taxon>
        <taxon>Actinomycetes</taxon>
        <taxon>Micrococcales</taxon>
        <taxon>Bogoriellaceae</taxon>
        <taxon>Georgenia</taxon>
    </lineage>
</organism>
<keyword evidence="5" id="KW-0378">Hydrolase</keyword>
<evidence type="ECO:0000313" key="8">
    <source>
        <dbReference type="EMBL" id="GAA4418883.1"/>
    </source>
</evidence>
<protein>
    <recommendedName>
        <fullName evidence="3">5'-nucleotidase</fullName>
        <ecNumber evidence="3">3.1.3.5</ecNumber>
    </recommendedName>
</protein>
<evidence type="ECO:0000256" key="3">
    <source>
        <dbReference type="ARBA" id="ARBA00012643"/>
    </source>
</evidence>
<feature type="compositionally biased region" description="Polar residues" evidence="6">
    <location>
        <begin position="269"/>
        <end position="279"/>
    </location>
</feature>
<keyword evidence="4" id="KW-0479">Metal-binding</keyword>
<evidence type="ECO:0000256" key="5">
    <source>
        <dbReference type="ARBA" id="ARBA00022801"/>
    </source>
</evidence>
<evidence type="ECO:0000259" key="7">
    <source>
        <dbReference type="Pfam" id="PF01975"/>
    </source>
</evidence>
<dbReference type="InterPro" id="IPR036523">
    <property type="entry name" value="SurE-like_sf"/>
</dbReference>
<evidence type="ECO:0000256" key="4">
    <source>
        <dbReference type="ARBA" id="ARBA00022723"/>
    </source>
</evidence>
<accession>A0ABP8KXW4</accession>
<proteinExistence type="inferred from homology"/>
<reference evidence="9" key="1">
    <citation type="journal article" date="2019" name="Int. J. Syst. Evol. Microbiol.">
        <title>The Global Catalogue of Microorganisms (GCM) 10K type strain sequencing project: providing services to taxonomists for standard genome sequencing and annotation.</title>
        <authorList>
            <consortium name="The Broad Institute Genomics Platform"/>
            <consortium name="The Broad Institute Genome Sequencing Center for Infectious Disease"/>
            <person name="Wu L."/>
            <person name="Ma J."/>
        </authorList>
    </citation>
    <scope>NUCLEOTIDE SEQUENCE [LARGE SCALE GENOMIC DNA]</scope>
    <source>
        <strain evidence="9">JCM 17810</strain>
    </source>
</reference>
<evidence type="ECO:0000313" key="9">
    <source>
        <dbReference type="Proteomes" id="UP001500622"/>
    </source>
</evidence>
<dbReference type="Proteomes" id="UP001500622">
    <property type="component" value="Unassembled WGS sequence"/>
</dbReference>
<feature type="region of interest" description="Disordered" evidence="6">
    <location>
        <begin position="254"/>
        <end position="298"/>
    </location>
</feature>
<dbReference type="Pfam" id="PF01975">
    <property type="entry name" value="SurE"/>
    <property type="match status" value="1"/>
</dbReference>
<keyword evidence="9" id="KW-1185">Reference proteome</keyword>
<dbReference type="EMBL" id="BAABGN010000002">
    <property type="protein sequence ID" value="GAA4418883.1"/>
    <property type="molecule type" value="Genomic_DNA"/>
</dbReference>
<name>A0ABP8KXW4_9MICO</name>
<dbReference type="EC" id="3.1.3.5" evidence="3"/>
<comment type="similarity">
    <text evidence="2">Belongs to the SurE nucleotidase family.</text>
</comment>